<sequence length="202" mass="20786">MSNKQCPKCGASNSPLAVHCSACGSHLSGNAAKAGSDPAAKPTGQEAPATKPNNLTECPDCGNQVSLKATSCPHCGAPRETARAVGKDSISQPQNFKQAEAQSNSVPTFGQRVIAAILAVVLFTHGYFLLRYKALTPCEAAARKVVVDIVSDGEEGPVTQAEAMGAAFATKYIGLPAARLAMSTESTAGCYAIALGLKGYRD</sequence>
<evidence type="ECO:0000313" key="4">
    <source>
        <dbReference type="Proteomes" id="UP000186895"/>
    </source>
</evidence>
<dbReference type="EMBL" id="FTMN01000002">
    <property type="protein sequence ID" value="SIQ14374.1"/>
    <property type="molecule type" value="Genomic_DNA"/>
</dbReference>
<feature type="domain" description="DZANK-type" evidence="2">
    <location>
        <begin position="6"/>
        <end position="76"/>
    </location>
</feature>
<evidence type="ECO:0000313" key="3">
    <source>
        <dbReference type="EMBL" id="SIQ14374.1"/>
    </source>
</evidence>
<reference evidence="4" key="1">
    <citation type="submission" date="2017-01" db="EMBL/GenBank/DDBJ databases">
        <authorList>
            <person name="Varghese N."/>
            <person name="Submissions S."/>
        </authorList>
    </citation>
    <scope>NUCLEOTIDE SEQUENCE [LARGE SCALE GENOMIC DNA]</scope>
    <source>
        <strain evidence="4">DSM 7027</strain>
    </source>
</reference>
<dbReference type="RefSeq" id="WP_076461882.1">
    <property type="nucleotide sequence ID" value="NZ_FTMN01000002.1"/>
</dbReference>
<gene>
    <name evidence="3" type="ORF">SAMN05421647_102421</name>
</gene>
<proteinExistence type="predicted"/>
<feature type="region of interest" description="Disordered" evidence="1">
    <location>
        <begin position="29"/>
        <end position="53"/>
    </location>
</feature>
<dbReference type="STRING" id="49186.SAMN05421647_102421"/>
<protein>
    <submittedName>
        <fullName evidence="3">Double zinc ribbon</fullName>
    </submittedName>
</protein>
<dbReference type="Pfam" id="PF12773">
    <property type="entry name" value="DZR"/>
    <property type="match status" value="1"/>
</dbReference>
<organism evidence="3 4">
    <name type="scientific">Marinobacterium stanieri</name>
    <dbReference type="NCBI Taxonomy" id="49186"/>
    <lineage>
        <taxon>Bacteria</taxon>
        <taxon>Pseudomonadati</taxon>
        <taxon>Pseudomonadota</taxon>
        <taxon>Gammaproteobacteria</taxon>
        <taxon>Oceanospirillales</taxon>
        <taxon>Oceanospirillaceae</taxon>
        <taxon>Marinobacterium</taxon>
    </lineage>
</organism>
<evidence type="ECO:0000256" key="1">
    <source>
        <dbReference type="SAM" id="MobiDB-lite"/>
    </source>
</evidence>
<evidence type="ECO:0000259" key="2">
    <source>
        <dbReference type="Pfam" id="PF12773"/>
    </source>
</evidence>
<dbReference type="Proteomes" id="UP000186895">
    <property type="component" value="Unassembled WGS sequence"/>
</dbReference>
<keyword evidence="4" id="KW-1185">Reference proteome</keyword>
<dbReference type="AlphaFoldDB" id="A0A1N6QCQ9"/>
<dbReference type="InterPro" id="IPR025874">
    <property type="entry name" value="DZR"/>
</dbReference>
<name>A0A1N6QCQ9_9GAMM</name>
<accession>A0A1N6QCQ9</accession>